<evidence type="ECO:0000313" key="8">
    <source>
        <dbReference type="Proteomes" id="UP001521074"/>
    </source>
</evidence>
<dbReference type="Gene3D" id="3.90.380.10">
    <property type="entry name" value="Naphthalene 1,2-dioxygenase Alpha Subunit, Chain A, domain 1"/>
    <property type="match status" value="1"/>
</dbReference>
<keyword evidence="5" id="KW-0411">Iron-sulfur</keyword>
<keyword evidence="3" id="KW-0560">Oxidoreductase</keyword>
<evidence type="ECO:0000313" key="7">
    <source>
        <dbReference type="EMBL" id="MCE0743937.1"/>
    </source>
</evidence>
<evidence type="ECO:0000256" key="5">
    <source>
        <dbReference type="ARBA" id="ARBA00023014"/>
    </source>
</evidence>
<dbReference type="Gene3D" id="2.102.10.10">
    <property type="entry name" value="Rieske [2Fe-2S] iron-sulphur domain"/>
    <property type="match status" value="1"/>
</dbReference>
<sequence>MAFYPFTAAGQAYPRNQWYVAAWSHEIGEKPLMRTIAGEHIIVYRQRSGDVAAVSALCPHRQMPLETAEIVNDQIVCPYHGAAFGSDGVCVHLPFQKHVPAGMDLKSFHAVESAPFIWLWVGAGKAPDMSRLPFARSLQPEAGQTLLFGLKTFHVRARSQIVLENLFDQSHISFTHPLTLGQRCAANGPTRPSEIIDDENHLAFLRLSPAKDTDEALRALFPDISAKIRIKGRSELFGVGLVIAAGSEIIACDAEGEPASSMGDLVFFHAITPETDHSTHYFAGIMRDFALDDDAISNSYSERNDQVVREDIRVLEAIEPYLAEADASDEPNFVTDAAAVRVRRRIEALMENKPAARACEPVGG</sequence>
<dbReference type="InterPro" id="IPR044043">
    <property type="entry name" value="VanA_C_cat"/>
</dbReference>
<dbReference type="InterPro" id="IPR036922">
    <property type="entry name" value="Rieske_2Fe-2S_sf"/>
</dbReference>
<keyword evidence="2" id="KW-0479">Metal-binding</keyword>
<dbReference type="SUPFAM" id="SSF55961">
    <property type="entry name" value="Bet v1-like"/>
    <property type="match status" value="1"/>
</dbReference>
<keyword evidence="4" id="KW-0408">Iron</keyword>
<dbReference type="GO" id="GO:0051213">
    <property type="term" value="F:dioxygenase activity"/>
    <property type="evidence" value="ECO:0007669"/>
    <property type="project" value="UniProtKB-KW"/>
</dbReference>
<keyword evidence="1" id="KW-0001">2Fe-2S</keyword>
<dbReference type="InterPro" id="IPR050584">
    <property type="entry name" value="Cholesterol_7-desaturase"/>
</dbReference>
<protein>
    <submittedName>
        <fullName evidence="7">Aromatic ring-hydroxylating dioxygenase subunit alpha</fullName>
    </submittedName>
</protein>
<dbReference type="Pfam" id="PF00355">
    <property type="entry name" value="Rieske"/>
    <property type="match status" value="1"/>
</dbReference>
<dbReference type="EMBL" id="JAJSOJ010000025">
    <property type="protein sequence ID" value="MCE0743937.1"/>
    <property type="molecule type" value="Genomic_DNA"/>
</dbReference>
<accession>A0ABS8VZ96</accession>
<evidence type="ECO:0000256" key="3">
    <source>
        <dbReference type="ARBA" id="ARBA00023002"/>
    </source>
</evidence>
<evidence type="ECO:0000256" key="1">
    <source>
        <dbReference type="ARBA" id="ARBA00022714"/>
    </source>
</evidence>
<dbReference type="PANTHER" id="PTHR21266:SF60">
    <property type="entry name" value="3-KETOSTEROID-9-ALPHA-MONOOXYGENASE, OXYGENASE COMPONENT"/>
    <property type="match status" value="1"/>
</dbReference>
<keyword evidence="7" id="KW-0223">Dioxygenase</keyword>
<evidence type="ECO:0000256" key="4">
    <source>
        <dbReference type="ARBA" id="ARBA00023004"/>
    </source>
</evidence>
<gene>
    <name evidence="7" type="ORF">LWC05_08580</name>
</gene>
<reference evidence="7 8" key="1">
    <citation type="submission" date="2021-12" db="EMBL/GenBank/DDBJ databases">
        <title>Genome sequence of Acetobacter sicerae DmPark20a_162.</title>
        <authorList>
            <person name="Chaston J.M."/>
        </authorList>
    </citation>
    <scope>NUCLEOTIDE SEQUENCE [LARGE SCALE GENOMIC DNA]</scope>
    <source>
        <strain evidence="7 8">DmPark20a_162</strain>
    </source>
</reference>
<name>A0ABS8VZ96_9PROT</name>
<dbReference type="PROSITE" id="PS51296">
    <property type="entry name" value="RIESKE"/>
    <property type="match status" value="1"/>
</dbReference>
<dbReference type="RefSeq" id="WP_232877544.1">
    <property type="nucleotide sequence ID" value="NZ_JAJSOJ010000025.1"/>
</dbReference>
<dbReference type="SUPFAM" id="SSF50022">
    <property type="entry name" value="ISP domain"/>
    <property type="match status" value="1"/>
</dbReference>
<dbReference type="InterPro" id="IPR017941">
    <property type="entry name" value="Rieske_2Fe-2S"/>
</dbReference>
<evidence type="ECO:0000256" key="2">
    <source>
        <dbReference type="ARBA" id="ARBA00022723"/>
    </source>
</evidence>
<proteinExistence type="predicted"/>
<keyword evidence="8" id="KW-1185">Reference proteome</keyword>
<dbReference type="Pfam" id="PF19112">
    <property type="entry name" value="VanA_C"/>
    <property type="match status" value="1"/>
</dbReference>
<dbReference type="PANTHER" id="PTHR21266">
    <property type="entry name" value="IRON-SULFUR DOMAIN CONTAINING PROTEIN"/>
    <property type="match status" value="1"/>
</dbReference>
<evidence type="ECO:0000259" key="6">
    <source>
        <dbReference type="PROSITE" id="PS51296"/>
    </source>
</evidence>
<dbReference type="Proteomes" id="UP001521074">
    <property type="component" value="Unassembled WGS sequence"/>
</dbReference>
<comment type="caution">
    <text evidence="7">The sequence shown here is derived from an EMBL/GenBank/DDBJ whole genome shotgun (WGS) entry which is preliminary data.</text>
</comment>
<feature type="domain" description="Rieske" evidence="6">
    <location>
        <begin position="18"/>
        <end position="119"/>
    </location>
</feature>
<organism evidence="7 8">
    <name type="scientific">Acetobacter sicerae</name>
    <dbReference type="NCBI Taxonomy" id="85325"/>
    <lineage>
        <taxon>Bacteria</taxon>
        <taxon>Pseudomonadati</taxon>
        <taxon>Pseudomonadota</taxon>
        <taxon>Alphaproteobacteria</taxon>
        <taxon>Acetobacterales</taxon>
        <taxon>Acetobacteraceae</taxon>
        <taxon>Acetobacter</taxon>
    </lineage>
</organism>